<evidence type="ECO:0000256" key="1">
    <source>
        <dbReference type="SAM" id="SignalP"/>
    </source>
</evidence>
<dbReference type="OrthoDB" id="7674957at2759"/>
<dbReference type="GeneID" id="114325925"/>
<protein>
    <submittedName>
        <fullName evidence="4">Uncharacterized protein LOC114325925 isoform X1</fullName>
    </submittedName>
    <submittedName>
        <fullName evidence="5">Uncharacterized protein LOC114325925 isoform X2</fullName>
    </submittedName>
</protein>
<feature type="chain" id="PRO_5044650904" evidence="1">
    <location>
        <begin position="20"/>
        <end position="125"/>
    </location>
</feature>
<evidence type="ECO:0000313" key="5">
    <source>
        <dbReference type="RefSeq" id="XP_028129877.1"/>
    </source>
</evidence>
<evidence type="ECO:0000313" key="4">
    <source>
        <dbReference type="RefSeq" id="XP_028129876.1"/>
    </source>
</evidence>
<dbReference type="AlphaFoldDB" id="A0A6P7F3C8"/>
<evidence type="ECO:0000313" key="3">
    <source>
        <dbReference type="Proteomes" id="UP001652700"/>
    </source>
</evidence>
<dbReference type="EnsemblMetazoa" id="XM_028274075.2">
    <property type="protein sequence ID" value="XP_028129876.1"/>
    <property type="gene ID" value="LOC114325925"/>
</dbReference>
<organism evidence="4">
    <name type="scientific">Diabrotica virgifera virgifera</name>
    <name type="common">western corn rootworm</name>
    <dbReference type="NCBI Taxonomy" id="50390"/>
    <lineage>
        <taxon>Eukaryota</taxon>
        <taxon>Metazoa</taxon>
        <taxon>Ecdysozoa</taxon>
        <taxon>Arthropoda</taxon>
        <taxon>Hexapoda</taxon>
        <taxon>Insecta</taxon>
        <taxon>Pterygota</taxon>
        <taxon>Neoptera</taxon>
        <taxon>Endopterygota</taxon>
        <taxon>Coleoptera</taxon>
        <taxon>Polyphaga</taxon>
        <taxon>Cucujiformia</taxon>
        <taxon>Chrysomeloidea</taxon>
        <taxon>Chrysomelidae</taxon>
        <taxon>Galerucinae</taxon>
        <taxon>Diabroticina</taxon>
        <taxon>Diabroticites</taxon>
        <taxon>Diabrotica</taxon>
    </lineage>
</organism>
<evidence type="ECO:0000313" key="2">
    <source>
        <dbReference type="EnsemblMetazoa" id="XP_028129876.1"/>
    </source>
</evidence>
<dbReference type="RefSeq" id="XP_028129877.1">
    <property type="nucleotide sequence ID" value="XM_028274076.1"/>
</dbReference>
<keyword evidence="1" id="KW-0732">Signal</keyword>
<sequence>MKFYLSLATIAMLAASVKCTQLLGNYNLVSPPFVPQVYNNHAGSPGIVSALSQRQDLAHPAVVQNSIAESQLPPELLNPFYKNPVIASALARESWFTNKEFPIRNREAEKISREEIYKIISRLRN</sequence>
<gene>
    <name evidence="4 5" type="primary">LOC114325925</name>
</gene>
<accession>A0A6P7F3C8</accession>
<name>A0A6P7F3C8_DIAVI</name>
<feature type="signal peptide" evidence="1">
    <location>
        <begin position="1"/>
        <end position="19"/>
    </location>
</feature>
<keyword evidence="3" id="KW-1185">Reference proteome</keyword>
<proteinExistence type="predicted"/>
<dbReference type="RefSeq" id="XP_028129876.1">
    <property type="nucleotide sequence ID" value="XM_028274075.1"/>
</dbReference>
<reference evidence="2" key="2">
    <citation type="submission" date="2025-05" db="UniProtKB">
        <authorList>
            <consortium name="EnsemblMetazoa"/>
        </authorList>
    </citation>
    <scope>IDENTIFICATION</scope>
</reference>
<dbReference type="Proteomes" id="UP001652700">
    <property type="component" value="Unplaced"/>
</dbReference>
<dbReference type="KEGG" id="dvv:114325925"/>
<reference evidence="4 5" key="1">
    <citation type="submission" date="2025-04" db="UniProtKB">
        <authorList>
            <consortium name="RefSeq"/>
        </authorList>
    </citation>
    <scope>IDENTIFICATION</scope>
    <source>
        <tissue evidence="4 5">Whole insect</tissue>
    </source>
</reference>